<keyword evidence="5" id="KW-0966">Cell projection</keyword>
<dbReference type="PANTHER" id="PTHR34653">
    <property type="match status" value="1"/>
</dbReference>
<keyword evidence="3 4" id="KW-0975">Bacterial flagellum</keyword>
<evidence type="ECO:0000313" key="5">
    <source>
        <dbReference type="EMBL" id="RAX39714.1"/>
    </source>
</evidence>
<evidence type="ECO:0000256" key="3">
    <source>
        <dbReference type="ARBA" id="ARBA00023143"/>
    </source>
</evidence>
<dbReference type="GO" id="GO:0005198">
    <property type="term" value="F:structural molecule activity"/>
    <property type="evidence" value="ECO:0007669"/>
    <property type="project" value="InterPro"/>
</dbReference>
<proteinExistence type="inferred from homology"/>
<dbReference type="PANTHER" id="PTHR34653:SF1">
    <property type="entry name" value="FLAGELLAR HOOK-BASAL BODY COMPLEX PROTEIN FLIE"/>
    <property type="match status" value="1"/>
</dbReference>
<dbReference type="Proteomes" id="UP000251205">
    <property type="component" value="Unassembled WGS sequence"/>
</dbReference>
<dbReference type="EMBL" id="QMKK01000046">
    <property type="protein sequence ID" value="RAX39714.1"/>
    <property type="molecule type" value="Genomic_DNA"/>
</dbReference>
<dbReference type="HAMAP" id="MF_00724">
    <property type="entry name" value="FliE"/>
    <property type="match status" value="1"/>
</dbReference>
<keyword evidence="5" id="KW-0969">Cilium</keyword>
<dbReference type="InterPro" id="IPR001624">
    <property type="entry name" value="FliE"/>
</dbReference>
<dbReference type="GO" id="GO:0071973">
    <property type="term" value="P:bacterial-type flagellum-dependent cell motility"/>
    <property type="evidence" value="ECO:0007669"/>
    <property type="project" value="InterPro"/>
</dbReference>
<dbReference type="GO" id="GO:0003774">
    <property type="term" value="F:cytoskeletal motor activity"/>
    <property type="evidence" value="ECO:0007669"/>
    <property type="project" value="InterPro"/>
</dbReference>
<comment type="similarity">
    <text evidence="2 4">Belongs to the FliE family.</text>
</comment>
<dbReference type="OrthoDB" id="9812413at2"/>
<keyword evidence="5" id="KW-0282">Flagellum</keyword>
<evidence type="ECO:0000256" key="2">
    <source>
        <dbReference type="ARBA" id="ARBA00009272"/>
    </source>
</evidence>
<comment type="caution">
    <text evidence="5">The sequence shown here is derived from an EMBL/GenBank/DDBJ whole genome shotgun (WGS) entry which is preliminary data.</text>
</comment>
<gene>
    <name evidence="4 5" type="primary">fliE</name>
    <name evidence="5" type="ORF">DQ393_21975</name>
</gene>
<evidence type="ECO:0000256" key="1">
    <source>
        <dbReference type="ARBA" id="ARBA00004117"/>
    </source>
</evidence>
<dbReference type="GO" id="GO:0009425">
    <property type="term" value="C:bacterial-type flagellum basal body"/>
    <property type="evidence" value="ECO:0007669"/>
    <property type="project" value="UniProtKB-SubCell"/>
</dbReference>
<dbReference type="AlphaFoldDB" id="A0A329YCD5"/>
<sequence>MIDTIKNVASISATRGLGSIATDLTSAASSAMNASPAVAMGADAGMSFASVMSNVAKDSINSLKEAEGASFAGIKGTMSTREVVDKVMQADQTLQTAIALRDKVVSAFLDITKMQI</sequence>
<protein>
    <recommendedName>
        <fullName evidence="4">Flagellar hook-basal body complex protein FliE</fullName>
    </recommendedName>
</protein>
<dbReference type="Pfam" id="PF02049">
    <property type="entry name" value="FliE"/>
    <property type="match status" value="1"/>
</dbReference>
<comment type="subcellular location">
    <subcellularLocation>
        <location evidence="1 4">Bacterial flagellum basal body</location>
    </subcellularLocation>
</comment>
<dbReference type="RefSeq" id="WP_112343813.1">
    <property type="nucleotide sequence ID" value="NZ_QMKK01000046.1"/>
</dbReference>
<evidence type="ECO:0000313" key="6">
    <source>
        <dbReference type="Proteomes" id="UP000251205"/>
    </source>
</evidence>
<evidence type="ECO:0000256" key="4">
    <source>
        <dbReference type="HAMAP-Rule" id="MF_00724"/>
    </source>
</evidence>
<name>A0A329YCD5_RHITR</name>
<reference evidence="5 6" key="1">
    <citation type="submission" date="2018-06" db="EMBL/GenBank/DDBJ databases">
        <title>Whole Genome Sequence of an efficient microsymbiont, Rhizobium tropici.</title>
        <authorList>
            <person name="Srinivasan R."/>
            <person name="Singh H.V."/>
            <person name="Srivastava R."/>
            <person name="Kumari B."/>
            <person name="Radhakrishna A."/>
        </authorList>
    </citation>
    <scope>NUCLEOTIDE SEQUENCE [LARGE SCALE GENOMIC DNA]</scope>
    <source>
        <strain evidence="5 6">IGFRI Rhizo-19</strain>
    </source>
</reference>
<organism evidence="5 6">
    <name type="scientific">Rhizobium tropici</name>
    <dbReference type="NCBI Taxonomy" id="398"/>
    <lineage>
        <taxon>Bacteria</taxon>
        <taxon>Pseudomonadati</taxon>
        <taxon>Pseudomonadota</taxon>
        <taxon>Alphaproteobacteria</taxon>
        <taxon>Hyphomicrobiales</taxon>
        <taxon>Rhizobiaceae</taxon>
        <taxon>Rhizobium/Agrobacterium group</taxon>
        <taxon>Rhizobium</taxon>
    </lineage>
</organism>
<accession>A0A329YCD5</accession>